<dbReference type="HOGENOM" id="CLU_050866_1_1_1"/>
<dbReference type="Gene3D" id="2.40.400.10">
    <property type="entry name" value="Acetoacetate decarboxylase-like"/>
    <property type="match status" value="1"/>
</dbReference>
<proteinExistence type="predicted"/>
<dbReference type="OMA" id="MECNEYS"/>
<dbReference type="eggNOG" id="ENOG502S9HK">
    <property type="taxonomic scope" value="Eukaryota"/>
</dbReference>
<dbReference type="SUPFAM" id="SSF160104">
    <property type="entry name" value="Acetoacetate decarboxylase-like"/>
    <property type="match status" value="1"/>
</dbReference>
<gene>
    <name evidence="2" type="ORF">ANIA_08362</name>
</gene>
<feature type="region of interest" description="Disordered" evidence="1">
    <location>
        <begin position="1"/>
        <end position="31"/>
    </location>
</feature>
<dbReference type="AlphaFoldDB" id="Q5ATL8"/>
<accession>Q5ATL8</accession>
<dbReference type="VEuPathDB" id="FungiDB:AN8362"/>
<reference evidence="3" key="1">
    <citation type="journal article" date="2005" name="Nature">
        <title>Sequencing of Aspergillus nidulans and comparative analysis with A. fumigatus and A. oryzae.</title>
        <authorList>
            <person name="Galagan J.E."/>
            <person name="Calvo S.E."/>
            <person name="Cuomo C."/>
            <person name="Ma L.J."/>
            <person name="Wortman J.R."/>
            <person name="Batzoglou S."/>
            <person name="Lee S.I."/>
            <person name="Basturkmen M."/>
            <person name="Spevak C.C."/>
            <person name="Clutterbuck J."/>
            <person name="Kapitonov V."/>
            <person name="Jurka J."/>
            <person name="Scazzocchio C."/>
            <person name="Farman M."/>
            <person name="Butler J."/>
            <person name="Purcell S."/>
            <person name="Harris S."/>
            <person name="Braus G.H."/>
            <person name="Draht O."/>
            <person name="Busch S."/>
            <person name="D'Enfert C."/>
            <person name="Bouchier C."/>
            <person name="Goldman G.H."/>
            <person name="Bell-Pedersen D."/>
            <person name="Griffiths-Jones S."/>
            <person name="Doonan J.H."/>
            <person name="Yu J."/>
            <person name="Vienken K."/>
            <person name="Pain A."/>
            <person name="Freitag M."/>
            <person name="Selker E.U."/>
            <person name="Archer D.B."/>
            <person name="Penalva M.A."/>
            <person name="Oakley B.R."/>
            <person name="Momany M."/>
            <person name="Tanaka T."/>
            <person name="Kumagai T."/>
            <person name="Asai K."/>
            <person name="Machida M."/>
            <person name="Nierman W.C."/>
            <person name="Denning D.W."/>
            <person name="Caddick M."/>
            <person name="Hynes M."/>
            <person name="Paoletti M."/>
            <person name="Fischer R."/>
            <person name="Miller B."/>
            <person name="Dyer P."/>
            <person name="Sachs M.S."/>
            <person name="Osmani S.A."/>
            <person name="Birren B.W."/>
        </authorList>
    </citation>
    <scope>NUCLEOTIDE SEQUENCE [LARGE SCALE GENOMIC DNA]</scope>
    <source>
        <strain evidence="3">FGSC A4 / ATCC 38163 / CBS 112.46 / NRRL 194 / M139</strain>
    </source>
</reference>
<dbReference type="GeneID" id="2868637"/>
<evidence type="ECO:0000256" key="1">
    <source>
        <dbReference type="SAM" id="MobiDB-lite"/>
    </source>
</evidence>
<sequence length="314" mass="34546">MAPFIPPPPSPDKPGTLPPDTGSAIPIPISPPPWTLRARSWTFLYTSSSPNAPLEASSQNPNNTPEVLQSVLPAGAYHPFETIHASALQRLSDGTSQFRETWLKAVMIVRYEETDVGPYDELAFIPGRAANPETGKKEIRISSIYVSTDASVWNGRRNWNIPKYRARFEFTPVGADTALRVYHPENSPAPLDSKTPFFTVLLKSSSLPRLPLPRLAPLTIAQPPLAKSRWPPGIQDAVIATDDPENGRENQWLNITPSFKGRWGLAYAHTLEEKDGKETLQSHGDGLGFPKVKLRCLGGYFEGEIEFGIADIVG</sequence>
<dbReference type="InterPro" id="IPR023375">
    <property type="entry name" value="ADC_dom_sf"/>
</dbReference>
<feature type="compositionally biased region" description="Pro residues" evidence="1">
    <location>
        <begin position="1"/>
        <end position="12"/>
    </location>
</feature>
<reference evidence="3" key="2">
    <citation type="journal article" date="2009" name="Fungal Genet. Biol.">
        <title>The 2008 update of the Aspergillus nidulans genome annotation: a community effort.</title>
        <authorList>
            <person name="Wortman J.R."/>
            <person name="Gilsenan J.M."/>
            <person name="Joardar V."/>
            <person name="Deegan J."/>
            <person name="Clutterbuck J."/>
            <person name="Andersen M.R."/>
            <person name="Archer D."/>
            <person name="Bencina M."/>
            <person name="Braus G."/>
            <person name="Coutinho P."/>
            <person name="von Dohren H."/>
            <person name="Doonan J."/>
            <person name="Driessen A.J."/>
            <person name="Durek P."/>
            <person name="Espeso E."/>
            <person name="Fekete E."/>
            <person name="Flipphi M."/>
            <person name="Estrada C.G."/>
            <person name="Geysens S."/>
            <person name="Goldman G."/>
            <person name="de Groot P.W."/>
            <person name="Hansen K."/>
            <person name="Harris S.D."/>
            <person name="Heinekamp T."/>
            <person name="Helmstaedt K."/>
            <person name="Henrissat B."/>
            <person name="Hofmann G."/>
            <person name="Homan T."/>
            <person name="Horio T."/>
            <person name="Horiuchi H."/>
            <person name="James S."/>
            <person name="Jones M."/>
            <person name="Karaffa L."/>
            <person name="Karanyi Z."/>
            <person name="Kato M."/>
            <person name="Keller N."/>
            <person name="Kelly D.E."/>
            <person name="Kiel J.A."/>
            <person name="Kim J.M."/>
            <person name="van der Klei I.J."/>
            <person name="Klis F.M."/>
            <person name="Kovalchuk A."/>
            <person name="Krasevec N."/>
            <person name="Kubicek C.P."/>
            <person name="Liu B."/>
            <person name="Maccabe A."/>
            <person name="Meyer V."/>
            <person name="Mirabito P."/>
            <person name="Miskei M."/>
            <person name="Mos M."/>
            <person name="Mullins J."/>
            <person name="Nelson D.R."/>
            <person name="Nielsen J."/>
            <person name="Oakley B.R."/>
            <person name="Osmani S.A."/>
            <person name="Pakula T."/>
            <person name="Paszewski A."/>
            <person name="Paulsen I."/>
            <person name="Pilsyk S."/>
            <person name="Pocsi I."/>
            <person name="Punt P.J."/>
            <person name="Ram A.F."/>
            <person name="Ren Q."/>
            <person name="Robellet X."/>
            <person name="Robson G."/>
            <person name="Seiboth B."/>
            <person name="van Solingen P."/>
            <person name="Specht T."/>
            <person name="Sun J."/>
            <person name="Taheri-Talesh N."/>
            <person name="Takeshita N."/>
            <person name="Ussery D."/>
            <person name="vanKuyk P.A."/>
            <person name="Visser H."/>
            <person name="van de Vondervoort P.J."/>
            <person name="de Vries R.P."/>
            <person name="Walton J."/>
            <person name="Xiang X."/>
            <person name="Xiong Y."/>
            <person name="Zeng A.P."/>
            <person name="Brandt B.W."/>
            <person name="Cornell M.J."/>
            <person name="van den Hondel C.A."/>
            <person name="Visser J."/>
            <person name="Oliver S.G."/>
            <person name="Turner G."/>
        </authorList>
    </citation>
    <scope>GENOME REANNOTATION</scope>
    <source>
        <strain evidence="3">FGSC A4 / ATCC 38163 / CBS 112.46 / NRRL 194 / M139</strain>
    </source>
</reference>
<dbReference type="PANTHER" id="PTHR40518">
    <property type="entry name" value="ACETOACETATE DECARBOXYLASE"/>
    <property type="match status" value="1"/>
</dbReference>
<evidence type="ECO:0000313" key="2">
    <source>
        <dbReference type="EMBL" id="CBF80385.1"/>
    </source>
</evidence>
<protein>
    <submittedName>
        <fullName evidence="2">Uncharacterized protein</fullName>
    </submittedName>
</protein>
<evidence type="ECO:0000313" key="3">
    <source>
        <dbReference type="Proteomes" id="UP000000560"/>
    </source>
</evidence>
<keyword evidence="3" id="KW-1185">Reference proteome</keyword>
<dbReference type="InParanoid" id="Q5ATL8"/>
<dbReference type="RefSeq" id="XP_681631.1">
    <property type="nucleotide sequence ID" value="XM_676539.1"/>
</dbReference>
<name>Q5ATL8_EMENI</name>
<dbReference type="EMBL" id="BN001305">
    <property type="protein sequence ID" value="CBF80385.1"/>
    <property type="molecule type" value="Genomic_DNA"/>
</dbReference>
<dbReference type="KEGG" id="ani:ANIA_08362"/>
<dbReference type="OrthoDB" id="9970474at2759"/>
<dbReference type="PANTHER" id="PTHR40518:SF1">
    <property type="entry name" value="ACETOACETATE DECARBOXYLASE"/>
    <property type="match status" value="1"/>
</dbReference>
<accession>C8VE56</accession>
<dbReference type="Proteomes" id="UP000000560">
    <property type="component" value="Chromosome V"/>
</dbReference>
<organism evidence="2 3">
    <name type="scientific">Emericella nidulans (strain FGSC A4 / ATCC 38163 / CBS 112.46 / NRRL 194 / M139)</name>
    <name type="common">Aspergillus nidulans</name>
    <dbReference type="NCBI Taxonomy" id="227321"/>
    <lineage>
        <taxon>Eukaryota</taxon>
        <taxon>Fungi</taxon>
        <taxon>Dikarya</taxon>
        <taxon>Ascomycota</taxon>
        <taxon>Pezizomycotina</taxon>
        <taxon>Eurotiomycetes</taxon>
        <taxon>Eurotiomycetidae</taxon>
        <taxon>Eurotiales</taxon>
        <taxon>Aspergillaceae</taxon>
        <taxon>Aspergillus</taxon>
        <taxon>Aspergillus subgen. Nidulantes</taxon>
    </lineage>
</organism>